<dbReference type="SUPFAM" id="SSF50729">
    <property type="entry name" value="PH domain-like"/>
    <property type="match status" value="1"/>
</dbReference>
<dbReference type="PROSITE" id="PS50003">
    <property type="entry name" value="PH_DOMAIN"/>
    <property type="match status" value="1"/>
</dbReference>
<dbReference type="SMART" id="SM00233">
    <property type="entry name" value="PH"/>
    <property type="match status" value="1"/>
</dbReference>
<keyword evidence="6" id="KW-1185">Reference proteome</keyword>
<evidence type="ECO:0000256" key="1">
    <source>
        <dbReference type="PROSITE-ProRule" id="PRU00023"/>
    </source>
</evidence>
<feature type="repeat" description="ANK" evidence="1">
    <location>
        <begin position="76"/>
        <end position="98"/>
    </location>
</feature>
<organism evidence="5 6">
    <name type="scientific">Malassezia furfur</name>
    <name type="common">Pityriasis versicolor infection agent</name>
    <name type="synonym">Pityrosporum furfur</name>
    <dbReference type="NCBI Taxonomy" id="55194"/>
    <lineage>
        <taxon>Eukaryota</taxon>
        <taxon>Fungi</taxon>
        <taxon>Dikarya</taxon>
        <taxon>Basidiomycota</taxon>
        <taxon>Ustilaginomycotina</taxon>
        <taxon>Malasseziomycetes</taxon>
        <taxon>Malasseziales</taxon>
        <taxon>Malasseziaceae</taxon>
        <taxon>Malassezia</taxon>
    </lineage>
</organism>
<dbReference type="SUPFAM" id="SSF48403">
    <property type="entry name" value="Ankyrin repeat"/>
    <property type="match status" value="1"/>
</dbReference>
<dbReference type="SMART" id="SM00248">
    <property type="entry name" value="ANK"/>
    <property type="match status" value="3"/>
</dbReference>
<accession>A0ABY8EP53</accession>
<feature type="region of interest" description="Disordered" evidence="3">
    <location>
        <begin position="354"/>
        <end position="446"/>
    </location>
</feature>
<reference evidence="5 6" key="1">
    <citation type="journal article" date="2020" name="Elife">
        <title>Loss of centromere function drives karyotype evolution in closely related Malassezia species.</title>
        <authorList>
            <person name="Sankaranarayanan S.R."/>
            <person name="Ianiri G."/>
            <person name="Coelho M.A."/>
            <person name="Reza M.H."/>
            <person name="Thimmappa B.C."/>
            <person name="Ganguly P."/>
            <person name="Vadnala R.N."/>
            <person name="Sun S."/>
            <person name="Siddharthan R."/>
            <person name="Tellgren-Roth C."/>
            <person name="Dawson T.L."/>
            <person name="Heitman J."/>
            <person name="Sanyal K."/>
        </authorList>
    </citation>
    <scope>NUCLEOTIDE SEQUENCE [LARGE SCALE GENOMIC DNA]</scope>
    <source>
        <strain evidence="5">CBS14141</strain>
    </source>
</reference>
<dbReference type="PANTHER" id="PTHR24118">
    <property type="entry name" value="POTE ANKYRIN DOMAIN"/>
    <property type="match status" value="1"/>
</dbReference>
<dbReference type="EMBL" id="CP046235">
    <property type="protein sequence ID" value="WFD47278.1"/>
    <property type="molecule type" value="Genomic_DNA"/>
</dbReference>
<dbReference type="Gene3D" id="1.25.40.20">
    <property type="entry name" value="Ankyrin repeat-containing domain"/>
    <property type="match status" value="2"/>
</dbReference>
<dbReference type="Pfam" id="PF12796">
    <property type="entry name" value="Ank_2"/>
    <property type="match status" value="1"/>
</dbReference>
<gene>
    <name evidence="5" type="ORF">GLX27_001929</name>
</gene>
<evidence type="ECO:0000313" key="6">
    <source>
        <dbReference type="Proteomes" id="UP000818624"/>
    </source>
</evidence>
<dbReference type="PANTHER" id="PTHR24118:SF100">
    <property type="entry name" value="FYVE-TYPE DOMAIN-CONTAINING PROTEIN"/>
    <property type="match status" value="1"/>
</dbReference>
<evidence type="ECO:0000313" key="5">
    <source>
        <dbReference type="EMBL" id="WFD47278.1"/>
    </source>
</evidence>
<proteinExistence type="predicted"/>
<dbReference type="InterPro" id="IPR036770">
    <property type="entry name" value="Ankyrin_rpt-contain_sf"/>
</dbReference>
<dbReference type="PROSITE" id="PS50297">
    <property type="entry name" value="ANK_REP_REGION"/>
    <property type="match status" value="1"/>
</dbReference>
<name>A0ABY8EP53_MALFU</name>
<dbReference type="Pfam" id="PF00169">
    <property type="entry name" value="PH"/>
    <property type="match status" value="1"/>
</dbReference>
<feature type="compositionally biased region" description="Low complexity" evidence="3">
    <location>
        <begin position="711"/>
        <end position="757"/>
    </location>
</feature>
<keyword evidence="2" id="KW-0175">Coiled coil</keyword>
<dbReference type="Gene3D" id="2.30.29.30">
    <property type="entry name" value="Pleckstrin-homology domain (PH domain)/Phosphotyrosine-binding domain (PTB)"/>
    <property type="match status" value="1"/>
</dbReference>
<feature type="domain" description="PH" evidence="4">
    <location>
        <begin position="250"/>
        <end position="348"/>
    </location>
</feature>
<dbReference type="Proteomes" id="UP000818624">
    <property type="component" value="Chromosome 2"/>
</dbReference>
<feature type="compositionally biased region" description="Low complexity" evidence="3">
    <location>
        <begin position="770"/>
        <end position="791"/>
    </location>
</feature>
<evidence type="ECO:0000256" key="2">
    <source>
        <dbReference type="SAM" id="Coils"/>
    </source>
</evidence>
<protein>
    <recommendedName>
        <fullName evidence="4">PH domain-containing protein</fullName>
    </recommendedName>
</protein>
<dbReference type="InterPro" id="IPR001849">
    <property type="entry name" value="PH_domain"/>
</dbReference>
<dbReference type="PROSITE" id="PS50088">
    <property type="entry name" value="ANK_REPEAT"/>
    <property type="match status" value="1"/>
</dbReference>
<evidence type="ECO:0000256" key="3">
    <source>
        <dbReference type="SAM" id="MobiDB-lite"/>
    </source>
</evidence>
<keyword evidence="1" id="KW-0040">ANK repeat</keyword>
<feature type="coiled-coil region" evidence="2">
    <location>
        <begin position="564"/>
        <end position="598"/>
    </location>
</feature>
<feature type="compositionally biased region" description="Low complexity" evidence="3">
    <location>
        <begin position="362"/>
        <end position="374"/>
    </location>
</feature>
<sequence>MEAGLRTPLTSLHLLDALRKGDRAAIESILSGQDWSAPRPHLESPLHLAVLCAEPATIDYVLKQSGIDPNMRTSDTGNTPLHLAVSSNRPDAAALLLSLPTINDTLPNAEGKTPMELVTTADMMHLLQSSRMELRGKIADTIEAYEKETSGGAAEGPAHKELLALIELPRITADDLATASRKSGNDVLHAAVRAKDAPLITASIRRGADPFVKDMNGNTAESMTNDPSVHALLRQLMNAEADQSIRTNQSPTYRGFLGKWTNMVGGYKMRWFVLKDGILSYYQSPDDEGRHARGSIYLRHVKILADSRDRIRFQIVSQMGSGINKMYLRGSDATESVRWLQMLEKAKRFEQARAAGNTQTVAPGAAAVPAQPMPTQVPGDSQRVSVSSAAGPLPRLAPVAGQPGAQESPSMLRGHSSIGSASIATDDEEDIPDDHSTTSVEPSEDLPHAKEFSVVANLIETHFDVALQLISKLSQMRRAGVRGAPGVAPGTVAPPVTEVEGLAKPVSQLALGQTPVGQDEWDSSLEAMRASVTDRLRLWHEYVAMVHSREKYLKDQVEREVATRQLWEEQMMQLGKQHSELEGNLREAMSEINTQRKALRKVHGEEAYEAVKNESKSLSAGLTDAVGGAAAAVGSMASSLFSKPSRSSTFDDVDDEFFDAVDSGNLPNLYVEKPLEQRRASSNRSPAPPAAENAAPDAQPPRSPQRRRSSRSLARARAQVQRPAWVPRPAQRPARGPRGPPRAALRTLLASRPPRTMPVRRPRTPRTPETPRATRATKAASATTDTSATSTTLAMSRASRRTTICARSCPSAKTSGPPCRCGAF</sequence>
<dbReference type="InterPro" id="IPR002110">
    <property type="entry name" value="Ankyrin_rpt"/>
</dbReference>
<feature type="compositionally biased region" description="Polar residues" evidence="3">
    <location>
        <begin position="378"/>
        <end position="388"/>
    </location>
</feature>
<dbReference type="InterPro" id="IPR011993">
    <property type="entry name" value="PH-like_dom_sf"/>
</dbReference>
<feature type="region of interest" description="Disordered" evidence="3">
    <location>
        <begin position="661"/>
        <end position="791"/>
    </location>
</feature>
<evidence type="ECO:0000259" key="4">
    <source>
        <dbReference type="PROSITE" id="PS50003"/>
    </source>
</evidence>